<dbReference type="AlphaFoldDB" id="A0AAI9UCN7"/>
<organism evidence="2 3">
    <name type="scientific">Colletotrichum melonis</name>
    <dbReference type="NCBI Taxonomy" id="1209925"/>
    <lineage>
        <taxon>Eukaryota</taxon>
        <taxon>Fungi</taxon>
        <taxon>Dikarya</taxon>
        <taxon>Ascomycota</taxon>
        <taxon>Pezizomycotina</taxon>
        <taxon>Sordariomycetes</taxon>
        <taxon>Hypocreomycetidae</taxon>
        <taxon>Glomerellales</taxon>
        <taxon>Glomerellaceae</taxon>
        <taxon>Colletotrichum</taxon>
        <taxon>Colletotrichum acutatum species complex</taxon>
    </lineage>
</organism>
<dbReference type="Proteomes" id="UP001239795">
    <property type="component" value="Unassembled WGS sequence"/>
</dbReference>
<dbReference type="EMBL" id="MLGG01000024">
    <property type="protein sequence ID" value="KAK1455871.1"/>
    <property type="molecule type" value="Genomic_DNA"/>
</dbReference>
<keyword evidence="3" id="KW-1185">Reference proteome</keyword>
<comment type="caution">
    <text evidence="2">The sequence shown here is derived from an EMBL/GenBank/DDBJ whole genome shotgun (WGS) entry which is preliminary data.</text>
</comment>
<feature type="compositionally biased region" description="Basic residues" evidence="1">
    <location>
        <begin position="139"/>
        <end position="148"/>
    </location>
</feature>
<protein>
    <submittedName>
        <fullName evidence="2">Uncharacterized protein</fullName>
    </submittedName>
</protein>
<sequence>MRSICIPPEDNATLCRSYIQLTMSSHIVPRDRFQNALLILFLKPRDLCHNPSLYQLIKGLRTSSTSELLPPAQLTTILSNSITTNPRHRGELTRAVSVAVTLAGPARARHQGFETNRAYLRLRIQLWDHRGIFATGRHGIRIKSHQRTLHRDSKHPQPGKPPSTPGSTLPVVHFQALRNGSVSSPPCSIPDNGKESVDVSTQGLHPPPLWPQDHRAP</sequence>
<gene>
    <name evidence="2" type="ORF">CMEL01_04631</name>
</gene>
<evidence type="ECO:0000256" key="1">
    <source>
        <dbReference type="SAM" id="MobiDB-lite"/>
    </source>
</evidence>
<accession>A0AAI9UCN7</accession>
<proteinExistence type="predicted"/>
<name>A0AAI9UCN7_9PEZI</name>
<reference evidence="2 3" key="1">
    <citation type="submission" date="2016-10" db="EMBL/GenBank/DDBJ databases">
        <title>The genome sequence of Colletotrichum fioriniae PJ7.</title>
        <authorList>
            <person name="Baroncelli R."/>
        </authorList>
    </citation>
    <scope>NUCLEOTIDE SEQUENCE [LARGE SCALE GENOMIC DNA]</scope>
    <source>
        <strain evidence="2">Col 31</strain>
    </source>
</reference>
<evidence type="ECO:0000313" key="2">
    <source>
        <dbReference type="EMBL" id="KAK1455871.1"/>
    </source>
</evidence>
<feature type="region of interest" description="Disordered" evidence="1">
    <location>
        <begin position="139"/>
        <end position="217"/>
    </location>
</feature>
<evidence type="ECO:0000313" key="3">
    <source>
        <dbReference type="Proteomes" id="UP001239795"/>
    </source>
</evidence>